<keyword evidence="4 8" id="KW-0378">Hydrolase</keyword>
<dbReference type="InterPro" id="IPR003738">
    <property type="entry name" value="SRAP"/>
</dbReference>
<dbReference type="OrthoDB" id="9782620at2"/>
<evidence type="ECO:0000313" key="10">
    <source>
        <dbReference type="Proteomes" id="UP000183376"/>
    </source>
</evidence>
<dbReference type="RefSeq" id="WP_030433879.1">
    <property type="nucleotide sequence ID" value="NZ_LT629701.1"/>
</dbReference>
<dbReference type="PANTHER" id="PTHR13604">
    <property type="entry name" value="DC12-RELATED"/>
    <property type="match status" value="1"/>
</dbReference>
<dbReference type="EMBL" id="LT629701">
    <property type="protein sequence ID" value="SDM33498.1"/>
    <property type="molecule type" value="Genomic_DNA"/>
</dbReference>
<keyword evidence="6" id="KW-0238">DNA-binding</keyword>
<dbReference type="GO" id="GO:0003697">
    <property type="term" value="F:single-stranded DNA binding"/>
    <property type="evidence" value="ECO:0007669"/>
    <property type="project" value="InterPro"/>
</dbReference>
<evidence type="ECO:0000256" key="7">
    <source>
        <dbReference type="ARBA" id="ARBA00023239"/>
    </source>
</evidence>
<keyword evidence="3" id="KW-0227">DNA damage</keyword>
<evidence type="ECO:0000256" key="1">
    <source>
        <dbReference type="ARBA" id="ARBA00008136"/>
    </source>
</evidence>
<dbReference type="AlphaFoldDB" id="A0A1G9SDE1"/>
<dbReference type="GO" id="GO:0016829">
    <property type="term" value="F:lyase activity"/>
    <property type="evidence" value="ECO:0007669"/>
    <property type="project" value="UniProtKB-KW"/>
</dbReference>
<keyword evidence="7" id="KW-0456">Lyase</keyword>
<evidence type="ECO:0000256" key="3">
    <source>
        <dbReference type="ARBA" id="ARBA00022763"/>
    </source>
</evidence>
<accession>A0A1G9SDE1</accession>
<dbReference type="Pfam" id="PF02586">
    <property type="entry name" value="SRAP"/>
    <property type="match status" value="1"/>
</dbReference>
<dbReference type="SUPFAM" id="SSF143081">
    <property type="entry name" value="BB1717-like"/>
    <property type="match status" value="1"/>
</dbReference>
<reference evidence="9 10" key="1">
    <citation type="submission" date="2016-10" db="EMBL/GenBank/DDBJ databases">
        <authorList>
            <person name="de Groot N.N."/>
        </authorList>
    </citation>
    <scope>NUCLEOTIDE SEQUENCE [LARGE SCALE GENOMIC DNA]</scope>
    <source>
        <strain evidence="9 10">DSM 44149</strain>
    </source>
</reference>
<dbReference type="STRING" id="211114.SAMN04489726_1090"/>
<keyword evidence="10" id="KW-1185">Reference proteome</keyword>
<sequence length="240" mass="26507">MCGRYATSRSDTELADALGAAKIVGEEPGPSWNVAPTQLVRVALARAPREEPEADPVRQLCTVKWGLVPSWAKDVKIGTRMINARAETITSKNAFKAAARKRRCIVPADGYYEWQKNDDGTKTPFFLHADGDLVAMAGLYELWPDPAKREDDPDRWLWTCTILTTTATDALGHIHDRSPVVLPPGEMREAWLDPEMSKPEDVDALLASIPDPALVPREVSIAVNNPRNNSPDLIEPVHHS</sequence>
<evidence type="ECO:0000256" key="8">
    <source>
        <dbReference type="RuleBase" id="RU364100"/>
    </source>
</evidence>
<dbReference type="Gene3D" id="3.90.1680.10">
    <property type="entry name" value="SOS response associated peptidase-like"/>
    <property type="match status" value="1"/>
</dbReference>
<comment type="similarity">
    <text evidence="1 8">Belongs to the SOS response-associated peptidase family.</text>
</comment>
<dbReference type="GO" id="GO:0006508">
    <property type="term" value="P:proteolysis"/>
    <property type="evidence" value="ECO:0007669"/>
    <property type="project" value="UniProtKB-KW"/>
</dbReference>
<name>A0A1G9SDE1_ALLAB</name>
<dbReference type="Proteomes" id="UP000183376">
    <property type="component" value="Chromosome I"/>
</dbReference>
<dbReference type="GO" id="GO:0008233">
    <property type="term" value="F:peptidase activity"/>
    <property type="evidence" value="ECO:0007669"/>
    <property type="project" value="UniProtKB-KW"/>
</dbReference>
<keyword evidence="2 8" id="KW-0645">Protease</keyword>
<evidence type="ECO:0000256" key="4">
    <source>
        <dbReference type="ARBA" id="ARBA00022801"/>
    </source>
</evidence>
<dbReference type="PANTHER" id="PTHR13604:SF0">
    <property type="entry name" value="ABASIC SITE PROCESSING PROTEIN HMCES"/>
    <property type="match status" value="1"/>
</dbReference>
<dbReference type="GO" id="GO:0106300">
    <property type="term" value="P:protein-DNA covalent cross-linking repair"/>
    <property type="evidence" value="ECO:0007669"/>
    <property type="project" value="InterPro"/>
</dbReference>
<evidence type="ECO:0000313" key="9">
    <source>
        <dbReference type="EMBL" id="SDM33498.1"/>
    </source>
</evidence>
<proteinExistence type="inferred from homology"/>
<keyword evidence="5" id="KW-0190">Covalent protein-DNA linkage</keyword>
<protein>
    <recommendedName>
        <fullName evidence="8">Abasic site processing protein</fullName>
        <ecNumber evidence="8">3.4.-.-</ecNumber>
    </recommendedName>
</protein>
<dbReference type="EC" id="3.4.-.-" evidence="8"/>
<organism evidence="9 10">
    <name type="scientific">Allokutzneria albata</name>
    <name type="common">Kibdelosporangium albatum</name>
    <dbReference type="NCBI Taxonomy" id="211114"/>
    <lineage>
        <taxon>Bacteria</taxon>
        <taxon>Bacillati</taxon>
        <taxon>Actinomycetota</taxon>
        <taxon>Actinomycetes</taxon>
        <taxon>Pseudonocardiales</taxon>
        <taxon>Pseudonocardiaceae</taxon>
        <taxon>Allokutzneria</taxon>
    </lineage>
</organism>
<evidence type="ECO:0000256" key="5">
    <source>
        <dbReference type="ARBA" id="ARBA00023124"/>
    </source>
</evidence>
<dbReference type="eggNOG" id="COG2135">
    <property type="taxonomic scope" value="Bacteria"/>
</dbReference>
<evidence type="ECO:0000256" key="2">
    <source>
        <dbReference type="ARBA" id="ARBA00022670"/>
    </source>
</evidence>
<dbReference type="InterPro" id="IPR036590">
    <property type="entry name" value="SRAP-like"/>
</dbReference>
<evidence type="ECO:0000256" key="6">
    <source>
        <dbReference type="ARBA" id="ARBA00023125"/>
    </source>
</evidence>
<gene>
    <name evidence="9" type="ORF">SAMN04489726_1090</name>
</gene>